<feature type="chain" id="PRO_5038371440" evidence="4">
    <location>
        <begin position="22"/>
        <end position="454"/>
    </location>
</feature>
<evidence type="ECO:0000256" key="1">
    <source>
        <dbReference type="ARBA" id="ARBA00008520"/>
    </source>
</evidence>
<organism evidence="5 6">
    <name type="scientific">Nonomuraea turkmeniaca</name>
    <dbReference type="NCBI Taxonomy" id="103838"/>
    <lineage>
        <taxon>Bacteria</taxon>
        <taxon>Bacillati</taxon>
        <taxon>Actinomycetota</taxon>
        <taxon>Actinomycetes</taxon>
        <taxon>Streptosporangiales</taxon>
        <taxon>Streptosporangiaceae</taxon>
        <taxon>Nonomuraea</taxon>
    </lineage>
</organism>
<dbReference type="PROSITE" id="PS51257">
    <property type="entry name" value="PROKAR_LIPOPROTEIN"/>
    <property type="match status" value="1"/>
</dbReference>
<evidence type="ECO:0000256" key="2">
    <source>
        <dbReference type="ARBA" id="ARBA00022448"/>
    </source>
</evidence>
<dbReference type="PANTHER" id="PTHR43649:SF34">
    <property type="entry name" value="ABC TRANSPORTER PERIPLASMIC-BINDING PROTEIN YCJN-RELATED"/>
    <property type="match status" value="1"/>
</dbReference>
<name>A0A5S4FX74_9ACTN</name>
<dbReference type="Pfam" id="PF13416">
    <property type="entry name" value="SBP_bac_8"/>
    <property type="match status" value="1"/>
</dbReference>
<reference evidence="5 6" key="1">
    <citation type="submission" date="2019-05" db="EMBL/GenBank/DDBJ databases">
        <title>Draft genome sequence of Nonomuraea turkmeniaca DSM 43926.</title>
        <authorList>
            <person name="Saricaoglu S."/>
            <person name="Isik K."/>
        </authorList>
    </citation>
    <scope>NUCLEOTIDE SEQUENCE [LARGE SCALE GENOMIC DNA]</scope>
    <source>
        <strain evidence="5 6">DSM 43926</strain>
    </source>
</reference>
<feature type="signal peptide" evidence="4">
    <location>
        <begin position="1"/>
        <end position="21"/>
    </location>
</feature>
<evidence type="ECO:0000256" key="3">
    <source>
        <dbReference type="ARBA" id="ARBA00022729"/>
    </source>
</evidence>
<dbReference type="RefSeq" id="WP_138664243.1">
    <property type="nucleotide sequence ID" value="NZ_VCKY01000003.1"/>
</dbReference>
<dbReference type="SUPFAM" id="SSF53850">
    <property type="entry name" value="Periplasmic binding protein-like II"/>
    <property type="match status" value="1"/>
</dbReference>
<dbReference type="OrthoDB" id="9770625at2"/>
<dbReference type="PANTHER" id="PTHR43649">
    <property type="entry name" value="ARABINOSE-BINDING PROTEIN-RELATED"/>
    <property type="match status" value="1"/>
</dbReference>
<keyword evidence="6" id="KW-1185">Reference proteome</keyword>
<dbReference type="AlphaFoldDB" id="A0A5S4FX74"/>
<gene>
    <name evidence="5" type="ORF">ETD86_01495</name>
</gene>
<sequence length="454" mass="46785">MRKVTLSVATTALLLTGACGGAEPQESSAPATLTFWTPHTTPDRLAIQRSVAAKFTSKTGIKVEVVPLESKQASQSLVTGAASGTLPDVILYSPNLIAAWNAQGLMDTEAPQQIVDELGADTFTESAIRMATVGGKLGAVPSDGWGHVISYRKDLFKSAGLEAPGSVEDIVTAAQKLAKDGVRGIAMGTQPGDGYTGEGLESLLQAAGCQLVTNGTVAIDSPECVTGLDAVQKLGAAAGTGELDVGAARAAYLAGDAAMLLFSSHIVDEVAGLDKDNPVTCEECKKDPTYLAKNTGFVTALGTAPQYGQTSNYAIPRGASVENAKKFISFAMSEGYVEMLSTAAEGRIPMRPGPAKGSTEYLDAWADLPVGNDPATKKSIKAVYGEDVVDQLAKGAASFARWGWGTDDATLAGVVFSQGTLSKELGPLFSGTSPADVAKKMAAEVGSVKQDLGE</sequence>
<comment type="similarity">
    <text evidence="1">Belongs to the bacterial solute-binding protein 1 family.</text>
</comment>
<keyword evidence="3 4" id="KW-0732">Signal</keyword>
<dbReference type="EMBL" id="VCKY01000003">
    <property type="protein sequence ID" value="TMR25296.1"/>
    <property type="molecule type" value="Genomic_DNA"/>
</dbReference>
<accession>A0A5S4FX74</accession>
<evidence type="ECO:0000256" key="4">
    <source>
        <dbReference type="SAM" id="SignalP"/>
    </source>
</evidence>
<evidence type="ECO:0000313" key="5">
    <source>
        <dbReference type="EMBL" id="TMR25296.1"/>
    </source>
</evidence>
<keyword evidence="2" id="KW-0813">Transport</keyword>
<dbReference type="InterPro" id="IPR050490">
    <property type="entry name" value="Bact_solute-bd_prot1"/>
</dbReference>
<protein>
    <submittedName>
        <fullName evidence="5">Extracellular solute-binding protein</fullName>
    </submittedName>
</protein>
<dbReference type="Proteomes" id="UP000309128">
    <property type="component" value="Unassembled WGS sequence"/>
</dbReference>
<proteinExistence type="inferred from homology"/>
<evidence type="ECO:0000313" key="6">
    <source>
        <dbReference type="Proteomes" id="UP000309128"/>
    </source>
</evidence>
<dbReference type="InterPro" id="IPR006059">
    <property type="entry name" value="SBP"/>
</dbReference>
<comment type="caution">
    <text evidence="5">The sequence shown here is derived from an EMBL/GenBank/DDBJ whole genome shotgun (WGS) entry which is preliminary data.</text>
</comment>
<dbReference type="Gene3D" id="3.40.190.10">
    <property type="entry name" value="Periplasmic binding protein-like II"/>
    <property type="match status" value="1"/>
</dbReference>